<reference evidence="2" key="1">
    <citation type="submission" date="2020-05" db="UniProtKB">
        <authorList>
            <consortium name="EnsemblMetazoa"/>
        </authorList>
    </citation>
    <scope>IDENTIFICATION</scope>
    <source>
        <strain evidence="2">Aabys</strain>
    </source>
</reference>
<protein>
    <recommendedName>
        <fullName evidence="3">Anaphase-promoting complex subunit CDC26</fullName>
    </recommendedName>
</protein>
<evidence type="ECO:0000313" key="2">
    <source>
        <dbReference type="EnsemblMetazoa" id="MDOA001543-PA"/>
    </source>
</evidence>
<accession>A0A1I8M5V9</accession>
<evidence type="ECO:0000256" key="1">
    <source>
        <dbReference type="SAM" id="MobiDB-lite"/>
    </source>
</evidence>
<evidence type="ECO:0008006" key="3">
    <source>
        <dbReference type="Google" id="ProtNLM"/>
    </source>
</evidence>
<feature type="compositionally biased region" description="Polar residues" evidence="1">
    <location>
        <begin position="32"/>
        <end position="44"/>
    </location>
</feature>
<name>A0A1I8M5V9_MUSDO</name>
<organism evidence="2">
    <name type="scientific">Musca domestica</name>
    <name type="common">House fly</name>
    <dbReference type="NCBI Taxonomy" id="7370"/>
    <lineage>
        <taxon>Eukaryota</taxon>
        <taxon>Metazoa</taxon>
        <taxon>Ecdysozoa</taxon>
        <taxon>Arthropoda</taxon>
        <taxon>Hexapoda</taxon>
        <taxon>Insecta</taxon>
        <taxon>Pterygota</taxon>
        <taxon>Neoptera</taxon>
        <taxon>Endopterygota</taxon>
        <taxon>Diptera</taxon>
        <taxon>Brachycera</taxon>
        <taxon>Muscomorpha</taxon>
        <taxon>Muscoidea</taxon>
        <taxon>Muscidae</taxon>
        <taxon>Musca</taxon>
    </lineage>
</organism>
<dbReference type="VEuPathDB" id="VectorBase:MDOA001543"/>
<sequence length="67" mass="7586">MRKRELQSIPLKLAELKEYDNAKAERLLNKCRNTSAEGSNTSKEPSPIANVGPKTKKEIQDRLNTTM</sequence>
<proteinExistence type="predicted"/>
<dbReference type="AlphaFoldDB" id="A0A1I8M5V9"/>
<feature type="region of interest" description="Disordered" evidence="1">
    <location>
        <begin position="32"/>
        <end position="67"/>
    </location>
</feature>
<dbReference type="EnsemblMetazoa" id="MDOA001543-RA">
    <property type="protein sequence ID" value="MDOA001543-PA"/>
    <property type="gene ID" value="MDOA001543"/>
</dbReference>
<dbReference type="eggNOG" id="ENOG502R9Y1">
    <property type="taxonomic scope" value="Eukaryota"/>
</dbReference>